<evidence type="ECO:0000256" key="7">
    <source>
        <dbReference type="ARBA" id="ARBA00023295"/>
    </source>
</evidence>
<dbReference type="InterPro" id="IPR018208">
    <property type="entry name" value="GH11_AS_1"/>
</dbReference>
<comment type="catalytic activity">
    <reaction evidence="1 9 10">
        <text>Endohydrolysis of (1-&gt;4)-beta-D-xylosidic linkages in xylans.</text>
        <dbReference type="EC" id="3.2.1.8"/>
    </reaction>
</comment>
<keyword evidence="8 9" id="KW-0624">Polysaccharide degradation</keyword>
<dbReference type="Proteomes" id="UP000431922">
    <property type="component" value="Unassembled WGS sequence"/>
</dbReference>
<dbReference type="OrthoDB" id="9763050at2"/>
<organism evidence="12 13">
    <name type="scientific">Allopontixanthobacter sediminis</name>
    <dbReference type="NCBI Taxonomy" id="1689985"/>
    <lineage>
        <taxon>Bacteria</taxon>
        <taxon>Pseudomonadati</taxon>
        <taxon>Pseudomonadota</taxon>
        <taxon>Alphaproteobacteria</taxon>
        <taxon>Sphingomonadales</taxon>
        <taxon>Erythrobacteraceae</taxon>
        <taxon>Allopontixanthobacter</taxon>
    </lineage>
</organism>
<feature type="domain" description="GH11" evidence="11">
    <location>
        <begin position="1"/>
        <end position="196"/>
    </location>
</feature>
<dbReference type="InterPro" id="IPR013319">
    <property type="entry name" value="GH11/12"/>
</dbReference>
<dbReference type="GO" id="GO:0045493">
    <property type="term" value="P:xylan catabolic process"/>
    <property type="evidence" value="ECO:0007669"/>
    <property type="project" value="UniProtKB-UniRule"/>
</dbReference>
<protein>
    <recommendedName>
        <fullName evidence="3 9">Endo-1,4-beta-xylanase</fullName>
        <ecNumber evidence="3 9">3.2.1.8</ecNumber>
    </recommendedName>
</protein>
<dbReference type="Pfam" id="PF00457">
    <property type="entry name" value="Glyco_hydro_11"/>
    <property type="match status" value="1"/>
</dbReference>
<gene>
    <name evidence="12" type="ORF">GRI65_06685</name>
</gene>
<reference evidence="12 13" key="1">
    <citation type="submission" date="2019-12" db="EMBL/GenBank/DDBJ databases">
        <title>Genomic-based taxomic classification of the family Erythrobacteraceae.</title>
        <authorList>
            <person name="Xu L."/>
        </authorList>
    </citation>
    <scope>NUCLEOTIDE SEQUENCE [LARGE SCALE GENOMIC DNA]</scope>
    <source>
        <strain evidence="12 13">KCTC 42453</strain>
    </source>
</reference>
<proteinExistence type="inferred from homology"/>
<evidence type="ECO:0000256" key="10">
    <source>
        <dbReference type="RuleBase" id="RU362015"/>
    </source>
</evidence>
<keyword evidence="13" id="KW-1185">Reference proteome</keyword>
<dbReference type="PANTHER" id="PTHR46828:SF2">
    <property type="entry name" value="ENDO-1,4-BETA-XYLANASE A-RELATED"/>
    <property type="match status" value="1"/>
</dbReference>
<evidence type="ECO:0000256" key="6">
    <source>
        <dbReference type="ARBA" id="ARBA00023277"/>
    </source>
</evidence>
<evidence type="ECO:0000313" key="13">
    <source>
        <dbReference type="Proteomes" id="UP000431922"/>
    </source>
</evidence>
<evidence type="ECO:0000256" key="1">
    <source>
        <dbReference type="ARBA" id="ARBA00000681"/>
    </source>
</evidence>
<accession>A0A845B3Z0</accession>
<comment type="caution">
    <text evidence="12">The sequence shown here is derived from an EMBL/GenBank/DDBJ whole genome shotgun (WGS) entry which is preliminary data.</text>
</comment>
<dbReference type="InterPro" id="IPR033123">
    <property type="entry name" value="GH11_dom"/>
</dbReference>
<dbReference type="PANTHER" id="PTHR46828">
    <property type="entry name" value="ENDO-1,4-BETA-XYLANASE A-RELATED"/>
    <property type="match status" value="1"/>
</dbReference>
<evidence type="ECO:0000256" key="9">
    <source>
        <dbReference type="PROSITE-ProRule" id="PRU01097"/>
    </source>
</evidence>
<keyword evidence="6 9" id="KW-0119">Carbohydrate metabolism</keyword>
<dbReference type="EMBL" id="WTYL01000002">
    <property type="protein sequence ID" value="MXP44137.1"/>
    <property type="molecule type" value="Genomic_DNA"/>
</dbReference>
<evidence type="ECO:0000256" key="3">
    <source>
        <dbReference type="ARBA" id="ARBA00012590"/>
    </source>
</evidence>
<dbReference type="SUPFAM" id="SSF49899">
    <property type="entry name" value="Concanavalin A-like lectins/glucanases"/>
    <property type="match status" value="1"/>
</dbReference>
<comment type="similarity">
    <text evidence="9 10">Belongs to the glycosyl hydrolase 11 (cellulase G) family.</text>
</comment>
<dbReference type="AlphaFoldDB" id="A0A845B3Z0"/>
<dbReference type="Gene3D" id="2.60.120.180">
    <property type="match status" value="1"/>
</dbReference>
<dbReference type="InterPro" id="IPR001137">
    <property type="entry name" value="Glyco_hydro_11"/>
</dbReference>
<keyword evidence="7 9" id="KW-0326">Glycosidase</keyword>
<dbReference type="PROSITE" id="PS00776">
    <property type="entry name" value="GH11_1"/>
    <property type="match status" value="1"/>
</dbReference>
<dbReference type="InterPro" id="IPR013320">
    <property type="entry name" value="ConA-like_dom_sf"/>
</dbReference>
<dbReference type="PROSITE" id="PS51761">
    <property type="entry name" value="GH11_3"/>
    <property type="match status" value="1"/>
</dbReference>
<keyword evidence="4 9" id="KW-0858">Xylan degradation</keyword>
<evidence type="ECO:0000313" key="12">
    <source>
        <dbReference type="EMBL" id="MXP44137.1"/>
    </source>
</evidence>
<sequence>MCTNRTGEQGGYFYTFWKSSGDACMGLGDAGHYTSTYRLGPGENLVLGKGWRVGSPARTVTYQARVFEAGTNSYLTLYGWSVDPLVEYYVVDDWGSNFTPPGSGAKPLGTVESDGGTYRIYHTTRVRQPSIRGTATFAQFWSVRTNRRLHGEVATITFSNHVEGWRRAGMELGTMDYQVMATEGFGSTGNSDITVWEQPSTAPDSAAPRLD</sequence>
<evidence type="ECO:0000259" key="11">
    <source>
        <dbReference type="PROSITE" id="PS51761"/>
    </source>
</evidence>
<evidence type="ECO:0000256" key="4">
    <source>
        <dbReference type="ARBA" id="ARBA00022651"/>
    </source>
</evidence>
<dbReference type="UniPathway" id="UPA00114"/>
<evidence type="ECO:0000256" key="2">
    <source>
        <dbReference type="ARBA" id="ARBA00004851"/>
    </source>
</evidence>
<dbReference type="EC" id="3.2.1.8" evidence="3 9"/>
<dbReference type="PRINTS" id="PR00911">
    <property type="entry name" value="GLHYDRLASE11"/>
</dbReference>
<evidence type="ECO:0000256" key="5">
    <source>
        <dbReference type="ARBA" id="ARBA00022801"/>
    </source>
</evidence>
<keyword evidence="5 9" id="KW-0378">Hydrolase</keyword>
<evidence type="ECO:0000256" key="8">
    <source>
        <dbReference type="ARBA" id="ARBA00023326"/>
    </source>
</evidence>
<comment type="pathway">
    <text evidence="2 9 10">Glycan degradation; xylan degradation.</text>
</comment>
<name>A0A845B3Z0_9SPHN</name>
<feature type="active site" description="Proton donor" evidence="9">
    <location>
        <position position="183"/>
    </location>
</feature>
<feature type="active site" description="Nucleophile" evidence="9">
    <location>
        <position position="87"/>
    </location>
</feature>
<dbReference type="GO" id="GO:0031176">
    <property type="term" value="F:endo-1,4-beta-xylanase activity"/>
    <property type="evidence" value="ECO:0007669"/>
    <property type="project" value="UniProtKB-UniRule"/>
</dbReference>